<dbReference type="OrthoDB" id="7271910at2"/>
<keyword evidence="1" id="KW-0812">Transmembrane</keyword>
<accession>A0A4Y9T4L9</accession>
<dbReference type="EMBL" id="SPUM01000047">
    <property type="protein sequence ID" value="TFW32851.1"/>
    <property type="molecule type" value="Genomic_DNA"/>
</dbReference>
<feature type="transmembrane region" description="Helical" evidence="1">
    <location>
        <begin position="93"/>
        <end position="112"/>
    </location>
</feature>
<organism evidence="2 3">
    <name type="scientific">Massilia horti</name>
    <dbReference type="NCBI Taxonomy" id="2562153"/>
    <lineage>
        <taxon>Bacteria</taxon>
        <taxon>Pseudomonadati</taxon>
        <taxon>Pseudomonadota</taxon>
        <taxon>Betaproteobacteria</taxon>
        <taxon>Burkholderiales</taxon>
        <taxon>Oxalobacteraceae</taxon>
        <taxon>Telluria group</taxon>
        <taxon>Massilia</taxon>
    </lineage>
</organism>
<feature type="transmembrane region" description="Helical" evidence="1">
    <location>
        <begin position="41"/>
        <end position="59"/>
    </location>
</feature>
<evidence type="ECO:0000256" key="1">
    <source>
        <dbReference type="SAM" id="Phobius"/>
    </source>
</evidence>
<feature type="transmembrane region" description="Helical" evidence="1">
    <location>
        <begin position="66"/>
        <end position="87"/>
    </location>
</feature>
<dbReference type="Proteomes" id="UP000297258">
    <property type="component" value="Unassembled WGS sequence"/>
</dbReference>
<protein>
    <submittedName>
        <fullName evidence="2">Uncharacterized protein</fullName>
    </submittedName>
</protein>
<feature type="transmembrane region" description="Helical" evidence="1">
    <location>
        <begin position="12"/>
        <end position="35"/>
    </location>
</feature>
<dbReference type="AlphaFoldDB" id="A0A4Y9T4L9"/>
<dbReference type="RefSeq" id="WP_135189232.1">
    <property type="nucleotide sequence ID" value="NZ_SPUM01000047.1"/>
</dbReference>
<evidence type="ECO:0000313" key="3">
    <source>
        <dbReference type="Proteomes" id="UP000297258"/>
    </source>
</evidence>
<keyword evidence="1" id="KW-1133">Transmembrane helix</keyword>
<proteinExistence type="predicted"/>
<keyword evidence="3" id="KW-1185">Reference proteome</keyword>
<sequence length="126" mass="13683">MSKSTFSAKVFAVYVLFVGVVLVVAPNFLLSIFRLPQTSEVWVHVVGVLVFNIGIYAWISSSHKPFLVASVYTRFLVFAALTTFVVIGLARPMLGLLGVVDLLGGIWTYFALKADASVTKVTARVA</sequence>
<evidence type="ECO:0000313" key="2">
    <source>
        <dbReference type="EMBL" id="TFW32851.1"/>
    </source>
</evidence>
<comment type="caution">
    <text evidence="2">The sequence shown here is derived from an EMBL/GenBank/DDBJ whole genome shotgun (WGS) entry which is preliminary data.</text>
</comment>
<name>A0A4Y9T4L9_9BURK</name>
<keyword evidence="1" id="KW-0472">Membrane</keyword>
<reference evidence="2 3" key="1">
    <citation type="submission" date="2019-03" db="EMBL/GenBank/DDBJ databases">
        <title>Draft genome of Massilia hortus sp. nov., a novel bacterial species of the Oxalobacteraceae family.</title>
        <authorList>
            <person name="Peta V."/>
            <person name="Raths R."/>
            <person name="Bucking H."/>
        </authorList>
    </citation>
    <scope>NUCLEOTIDE SEQUENCE [LARGE SCALE GENOMIC DNA]</scope>
    <source>
        <strain evidence="2 3">ONC3</strain>
    </source>
</reference>
<gene>
    <name evidence="2" type="ORF">E4O92_07955</name>
</gene>